<dbReference type="STRING" id="28042.GU90_06195"/>
<dbReference type="eggNOG" id="COG5522">
    <property type="taxonomic scope" value="Bacteria"/>
</dbReference>
<feature type="transmembrane region" description="Helical" evidence="1">
    <location>
        <begin position="47"/>
        <end position="65"/>
    </location>
</feature>
<feature type="transmembrane region" description="Helical" evidence="1">
    <location>
        <begin position="132"/>
        <end position="151"/>
    </location>
</feature>
<dbReference type="AlphaFoldDB" id="A0A073AZK5"/>
<keyword evidence="1" id="KW-0812">Transmembrane</keyword>
<reference evidence="2 3" key="1">
    <citation type="submission" date="2014-06" db="EMBL/GenBank/DDBJ databases">
        <title>Saccharopolyspora rectivirgula DSM-43113 Genome sequencing.</title>
        <authorList>
            <person name="Barrera C."/>
            <person name="Millon L."/>
            <person name="Rognon B."/>
            <person name="Zaugg C."/>
            <person name="Monod M."/>
        </authorList>
    </citation>
    <scope>NUCLEOTIDE SEQUENCE [LARGE SCALE GENOMIC DNA]</scope>
    <source>
        <strain evidence="2 3">DSM 43113</strain>
    </source>
</reference>
<evidence type="ECO:0000313" key="3">
    <source>
        <dbReference type="Proteomes" id="UP000031419"/>
    </source>
</evidence>
<dbReference type="RefSeq" id="WP_029721021.1">
    <property type="nucleotide sequence ID" value="NZ_JNVU01000017.1"/>
</dbReference>
<organism evidence="2 3">
    <name type="scientific">Saccharopolyspora rectivirgula</name>
    <dbReference type="NCBI Taxonomy" id="28042"/>
    <lineage>
        <taxon>Bacteria</taxon>
        <taxon>Bacillati</taxon>
        <taxon>Actinomycetota</taxon>
        <taxon>Actinomycetes</taxon>
        <taxon>Pseudonocardiales</taxon>
        <taxon>Pseudonocardiaceae</taxon>
        <taxon>Saccharopolyspora</taxon>
    </lineage>
</organism>
<dbReference type="Pfam" id="PF14808">
    <property type="entry name" value="TMEM164"/>
    <property type="match status" value="1"/>
</dbReference>
<feature type="transmembrane region" description="Helical" evidence="1">
    <location>
        <begin position="163"/>
        <end position="185"/>
    </location>
</feature>
<protein>
    <submittedName>
        <fullName evidence="2">Membrane protein</fullName>
    </submittedName>
</protein>
<keyword evidence="1" id="KW-0472">Membrane</keyword>
<keyword evidence="1" id="KW-1133">Transmembrane helix</keyword>
<feature type="transmembrane region" description="Helical" evidence="1">
    <location>
        <begin position="16"/>
        <end position="35"/>
    </location>
</feature>
<dbReference type="NCBIfam" id="TIGR02206">
    <property type="entry name" value="intg_mem_TP0381"/>
    <property type="match status" value="1"/>
</dbReference>
<feature type="transmembrane region" description="Helical" evidence="1">
    <location>
        <begin position="205"/>
        <end position="225"/>
    </location>
</feature>
<comment type="caution">
    <text evidence="2">The sequence shown here is derived from an EMBL/GenBank/DDBJ whole genome shotgun (WGS) entry which is preliminary data.</text>
</comment>
<name>A0A073AZK5_9PSEU</name>
<proteinExistence type="predicted"/>
<dbReference type="InterPro" id="IPR011737">
    <property type="entry name" value="CHP02206_TP0381"/>
</dbReference>
<gene>
    <name evidence="2" type="ORF">GU90_06195</name>
</gene>
<keyword evidence="3" id="KW-1185">Reference proteome</keyword>
<dbReference type="EMBL" id="JNVU01000017">
    <property type="protein sequence ID" value="KEI44820.1"/>
    <property type="molecule type" value="Genomic_DNA"/>
</dbReference>
<dbReference type="OrthoDB" id="9813172at2"/>
<sequence>MLFGLAQRTFVAYGPSHWVLIGVLLAGALVFGVLGGRVRDPRPVARTFAVVIVAFQLPLLVYRLLPAQFDVAVSLPFHLCDIAWPVAAHALWRQDQRTCALTYYWGLTLAPQAVFTPALDAPDFPHVDFIEFWGQHLLVVWSAVFLTWGVGLRPNWRGYRLSVAVTVGWGLLVLGFNSSAGTNYGFVNSKPDNPSLLDLMGGWPWYLVVELVVGMAAWALLTWPWTRSRDHGMAKPC</sequence>
<evidence type="ECO:0000256" key="1">
    <source>
        <dbReference type="SAM" id="Phobius"/>
    </source>
</evidence>
<evidence type="ECO:0000313" key="2">
    <source>
        <dbReference type="EMBL" id="KEI44820.1"/>
    </source>
</evidence>
<dbReference type="Proteomes" id="UP000031419">
    <property type="component" value="Unassembled WGS sequence"/>
</dbReference>
<accession>A0A073AZK5</accession>